<accession>A0A919CRS7</accession>
<proteinExistence type="predicted"/>
<name>A0A919CRS7_9PROT</name>
<dbReference type="AlphaFoldDB" id="A0A919CRS7"/>
<reference evidence="1" key="2">
    <citation type="submission" date="2020-09" db="EMBL/GenBank/DDBJ databases">
        <authorList>
            <person name="Sun Q."/>
            <person name="Kim S."/>
        </authorList>
    </citation>
    <scope>NUCLEOTIDE SEQUENCE</scope>
    <source>
        <strain evidence="1">KCTC 42651</strain>
    </source>
</reference>
<evidence type="ECO:0000313" key="1">
    <source>
        <dbReference type="EMBL" id="GHD59409.1"/>
    </source>
</evidence>
<dbReference type="Proteomes" id="UP000630353">
    <property type="component" value="Unassembled WGS sequence"/>
</dbReference>
<gene>
    <name evidence="1" type="ORF">GCM10017083_43550</name>
</gene>
<dbReference type="EMBL" id="BMZS01000011">
    <property type="protein sequence ID" value="GHD59409.1"/>
    <property type="molecule type" value="Genomic_DNA"/>
</dbReference>
<comment type="caution">
    <text evidence="1">The sequence shown here is derived from an EMBL/GenBank/DDBJ whole genome shotgun (WGS) entry which is preliminary data.</text>
</comment>
<dbReference type="RefSeq" id="WP_189993630.1">
    <property type="nucleotide sequence ID" value="NZ_BMZS01000011.1"/>
</dbReference>
<organism evidence="1 2">
    <name type="scientific">Thalassobaculum fulvum</name>
    <dbReference type="NCBI Taxonomy" id="1633335"/>
    <lineage>
        <taxon>Bacteria</taxon>
        <taxon>Pseudomonadati</taxon>
        <taxon>Pseudomonadota</taxon>
        <taxon>Alphaproteobacteria</taxon>
        <taxon>Rhodospirillales</taxon>
        <taxon>Thalassobaculaceae</taxon>
        <taxon>Thalassobaculum</taxon>
    </lineage>
</organism>
<keyword evidence="2" id="KW-1185">Reference proteome</keyword>
<sequence>MTVLEFKADRECEKCGSPDVDVLYDERHDHLRKTCRACGHHWLEYPKDHVHREHEAEPHRRPMPLPLQWVFRH</sequence>
<reference evidence="1" key="1">
    <citation type="journal article" date="2014" name="Int. J. Syst. Evol. Microbiol.">
        <title>Complete genome sequence of Corynebacterium casei LMG S-19264T (=DSM 44701T), isolated from a smear-ripened cheese.</title>
        <authorList>
            <consortium name="US DOE Joint Genome Institute (JGI-PGF)"/>
            <person name="Walter F."/>
            <person name="Albersmeier A."/>
            <person name="Kalinowski J."/>
            <person name="Ruckert C."/>
        </authorList>
    </citation>
    <scope>NUCLEOTIDE SEQUENCE</scope>
    <source>
        <strain evidence="1">KCTC 42651</strain>
    </source>
</reference>
<protein>
    <submittedName>
        <fullName evidence="1">Uncharacterized protein</fullName>
    </submittedName>
</protein>
<evidence type="ECO:0000313" key="2">
    <source>
        <dbReference type="Proteomes" id="UP000630353"/>
    </source>
</evidence>
<dbReference type="Gene3D" id="2.20.25.350">
    <property type="match status" value="1"/>
</dbReference>